<reference evidence="2" key="1">
    <citation type="journal article" date="2018" name="Genome Biol. Evol.">
        <title>Genomics and development of Lentinus tigrinus, a white-rot wood-decaying mushroom with dimorphic fruiting bodies.</title>
        <authorList>
            <person name="Wu B."/>
            <person name="Xu Z."/>
            <person name="Knudson A."/>
            <person name="Carlson A."/>
            <person name="Chen N."/>
            <person name="Kovaka S."/>
            <person name="LaButti K."/>
            <person name="Lipzen A."/>
            <person name="Pennachio C."/>
            <person name="Riley R."/>
            <person name="Schakwitz W."/>
            <person name="Umezawa K."/>
            <person name="Ohm R.A."/>
            <person name="Grigoriev I.V."/>
            <person name="Nagy L.G."/>
            <person name="Gibbons J."/>
            <person name="Hibbett D."/>
        </authorList>
    </citation>
    <scope>NUCLEOTIDE SEQUENCE [LARGE SCALE GENOMIC DNA]</scope>
    <source>
        <strain evidence="2">ALCF2SS1-6</strain>
    </source>
</reference>
<evidence type="ECO:0000313" key="3">
    <source>
        <dbReference type="Proteomes" id="UP000313359"/>
    </source>
</evidence>
<accession>A0A5C2SEP6</accession>
<dbReference type="EMBL" id="ML122259">
    <property type="protein sequence ID" value="RPD62222.1"/>
    <property type="molecule type" value="Genomic_DNA"/>
</dbReference>
<feature type="compositionally biased region" description="Basic and acidic residues" evidence="1">
    <location>
        <begin position="230"/>
        <end position="247"/>
    </location>
</feature>
<organism evidence="2 3">
    <name type="scientific">Lentinus tigrinus ALCF2SS1-6</name>
    <dbReference type="NCBI Taxonomy" id="1328759"/>
    <lineage>
        <taxon>Eukaryota</taxon>
        <taxon>Fungi</taxon>
        <taxon>Dikarya</taxon>
        <taxon>Basidiomycota</taxon>
        <taxon>Agaricomycotina</taxon>
        <taxon>Agaricomycetes</taxon>
        <taxon>Polyporales</taxon>
        <taxon>Polyporaceae</taxon>
        <taxon>Lentinus</taxon>
    </lineage>
</organism>
<evidence type="ECO:0000313" key="2">
    <source>
        <dbReference type="EMBL" id="RPD62222.1"/>
    </source>
</evidence>
<proteinExistence type="predicted"/>
<evidence type="ECO:0000256" key="1">
    <source>
        <dbReference type="SAM" id="MobiDB-lite"/>
    </source>
</evidence>
<dbReference type="Proteomes" id="UP000313359">
    <property type="component" value="Unassembled WGS sequence"/>
</dbReference>
<feature type="compositionally biased region" description="Polar residues" evidence="1">
    <location>
        <begin position="264"/>
        <end position="274"/>
    </location>
</feature>
<protein>
    <submittedName>
        <fullName evidence="2">Uncharacterized protein</fullName>
    </submittedName>
</protein>
<gene>
    <name evidence="2" type="ORF">L227DRAFT_29564</name>
</gene>
<name>A0A5C2SEP6_9APHY</name>
<feature type="region of interest" description="Disordered" evidence="1">
    <location>
        <begin position="223"/>
        <end position="282"/>
    </location>
</feature>
<dbReference type="AlphaFoldDB" id="A0A5C2SEP6"/>
<sequence length="282" mass="31254">MLAPDVFRQAVTYLYILMCSILRCIAHLDAIYAEGDSAGSQLIWAFYLVLAICFELAFETSTSGRAAVGRWTDGDPTPPRAQNSPCLYPCILPEAHWHKLVLSSPAIVHAGGSHAEDVVTGYCGFRRGENAGELTYAAPSWREELHAARGSVLGQSTYTGVHVQVCLRRTRVHKHSQRHTTHRIAIDEEHGNVLTYLHVAFGRANACYNTSVYRVTTTKRTHLSSSLSAAEREVSEPRQQAREREQNSRLIYSPAHPSPAIHLLSSSTPETLGSNRHLPCRL</sequence>
<keyword evidence="3" id="KW-1185">Reference proteome</keyword>